<protein>
    <submittedName>
        <fullName evidence="1">Uncharacterized protein</fullName>
    </submittedName>
</protein>
<proteinExistence type="predicted"/>
<dbReference type="HOGENOM" id="CLU_119966_0_0_6"/>
<accession>W5YL05</accession>
<evidence type="ECO:0000313" key="1">
    <source>
        <dbReference type="EMBL" id="AHI29549.1"/>
    </source>
</evidence>
<reference evidence="1 2" key="1">
    <citation type="journal article" date="2014" name="Genome Announc.">
        <title>Draft Genome Sequences of Marinobacter similis A3d10T and Marinobacter salarius R9SW1T.</title>
        <authorList>
            <person name="Ivanova E.P."/>
            <person name="Ng H.J."/>
            <person name="Webb H.K."/>
            <person name="Feng G."/>
            <person name="Oshima K."/>
            <person name="Hattori M."/>
            <person name="Ohkuma M."/>
            <person name="Sergeev A.F."/>
            <person name="Mikhailov V.V."/>
            <person name="Crawford R.J."/>
            <person name="Sawabe T."/>
        </authorList>
    </citation>
    <scope>NUCLEOTIDE SEQUENCE [LARGE SCALE GENOMIC DNA]</scope>
    <source>
        <strain evidence="1 2">A3d10</strain>
    </source>
</reference>
<dbReference type="Proteomes" id="UP000061489">
    <property type="component" value="Chromosome"/>
</dbReference>
<keyword evidence="2" id="KW-1185">Reference proteome</keyword>
<evidence type="ECO:0000313" key="2">
    <source>
        <dbReference type="Proteomes" id="UP000061489"/>
    </source>
</evidence>
<dbReference type="RefSeq" id="WP_052472085.1">
    <property type="nucleotide sequence ID" value="NZ_CP007151.1"/>
</dbReference>
<dbReference type="KEGG" id="msx:AU14_16130"/>
<gene>
    <name evidence="1" type="ORF">AU14_16130</name>
</gene>
<dbReference type="EMBL" id="CP007151">
    <property type="protein sequence ID" value="AHI29549.1"/>
    <property type="molecule type" value="Genomic_DNA"/>
</dbReference>
<name>W5YL05_9GAMM</name>
<organism evidence="1 2">
    <name type="scientific">Marinobacter similis</name>
    <dbReference type="NCBI Taxonomy" id="1420916"/>
    <lineage>
        <taxon>Bacteria</taxon>
        <taxon>Pseudomonadati</taxon>
        <taxon>Pseudomonadota</taxon>
        <taxon>Gammaproteobacteria</taxon>
        <taxon>Pseudomonadales</taxon>
        <taxon>Marinobacteraceae</taxon>
        <taxon>Marinobacter</taxon>
    </lineage>
</organism>
<sequence length="196" mass="21844">MPDPHPNPTTWFARFLLPILAIILALGSLPASAEALTESRIQSFIASLTAAEALEPELEALTDEMEADKEAPDFSRLFSDIVQQMKGRPVYSRLEDIAQDHGFSNMEEWSTTGDRIFRAWMAIELQEQNPQAQREIAEAMAEIENSPHMTETQKAQMRAMMEGAMGAMESAKNAPPADVEAIRPHLDELRAFSEAE</sequence>
<dbReference type="AlphaFoldDB" id="W5YL05"/>
<dbReference type="STRING" id="1420916.AU14_16130"/>